<feature type="coiled-coil region" evidence="1">
    <location>
        <begin position="93"/>
        <end position="131"/>
    </location>
</feature>
<feature type="coiled-coil region" evidence="1">
    <location>
        <begin position="163"/>
        <end position="208"/>
    </location>
</feature>
<keyword evidence="2" id="KW-1133">Transmembrane helix</keyword>
<organism evidence="3">
    <name type="scientific">Ditylum brightwellii</name>
    <dbReference type="NCBI Taxonomy" id="49249"/>
    <lineage>
        <taxon>Eukaryota</taxon>
        <taxon>Sar</taxon>
        <taxon>Stramenopiles</taxon>
        <taxon>Ochrophyta</taxon>
        <taxon>Bacillariophyta</taxon>
        <taxon>Mediophyceae</taxon>
        <taxon>Lithodesmiophycidae</taxon>
        <taxon>Lithodesmiales</taxon>
        <taxon>Lithodesmiaceae</taxon>
        <taxon>Ditylum</taxon>
    </lineage>
</organism>
<evidence type="ECO:0000256" key="2">
    <source>
        <dbReference type="SAM" id="Phobius"/>
    </source>
</evidence>
<dbReference type="EMBL" id="HBGN01018217">
    <property type="protein sequence ID" value="CAD9331078.1"/>
    <property type="molecule type" value="Transcribed_RNA"/>
</dbReference>
<keyword evidence="2" id="KW-0812">Transmembrane</keyword>
<dbReference type="AlphaFoldDB" id="A0A7S2EE29"/>
<evidence type="ECO:0000313" key="3">
    <source>
        <dbReference type="EMBL" id="CAD9331078.1"/>
    </source>
</evidence>
<keyword evidence="2" id="KW-0472">Membrane</keyword>
<gene>
    <name evidence="3" type="ORF">DBRI1063_LOCUS11620</name>
</gene>
<accession>A0A7S2EE29</accession>
<protein>
    <submittedName>
        <fullName evidence="3">Uncharacterized protein</fullName>
    </submittedName>
</protein>
<keyword evidence="1" id="KW-0175">Coiled coil</keyword>
<feature type="transmembrane region" description="Helical" evidence="2">
    <location>
        <begin position="66"/>
        <end position="83"/>
    </location>
</feature>
<name>A0A7S2EE29_9STRA</name>
<evidence type="ECO:0000256" key="1">
    <source>
        <dbReference type="SAM" id="Coils"/>
    </source>
</evidence>
<reference evidence="3" key="1">
    <citation type="submission" date="2021-01" db="EMBL/GenBank/DDBJ databases">
        <authorList>
            <person name="Corre E."/>
            <person name="Pelletier E."/>
            <person name="Niang G."/>
            <person name="Scheremetjew M."/>
            <person name="Finn R."/>
            <person name="Kale V."/>
            <person name="Holt S."/>
            <person name="Cochrane G."/>
            <person name="Meng A."/>
            <person name="Brown T."/>
            <person name="Cohen L."/>
        </authorList>
    </citation>
    <scope>NUCLEOTIDE SEQUENCE</scope>
    <source>
        <strain evidence="3">Pop2</strain>
    </source>
</reference>
<sequence length="266" mass="29934">MATSRRKKSDSFQKDLEIGLAPLSTNREDDSEIENEAVVTEVEKIPLTKVFEANPNTSGSNRLGKIIMVAIVLVVLVDIYIYATPKDEQAAHLKQLNERMEKFADSIRGQKEAIEEEIGEETKRLAEDKKSLNDFLPIVAKSHHEGEIINLKNEHQNSIDGLKSQHEEEMSAIKAEYDKLSKEKQEAVNKLQDQIKNHEKTLGNLQEKGASLKFDASKFCPECSFNYAGLKTTCGARKNYLVNVHKTNEEDALQAVVTWDSGCKKD</sequence>
<proteinExistence type="predicted"/>